<dbReference type="Proteomes" id="UP001148018">
    <property type="component" value="Unassembled WGS sequence"/>
</dbReference>
<gene>
    <name evidence="1" type="ORF">NHX12_030739</name>
</gene>
<protein>
    <submittedName>
        <fullName evidence="1">Uncharacterized protein</fullName>
    </submittedName>
</protein>
<comment type="caution">
    <text evidence="1">The sequence shown here is derived from an EMBL/GenBank/DDBJ whole genome shotgun (WGS) entry which is preliminary data.</text>
</comment>
<proteinExistence type="predicted"/>
<dbReference type="EMBL" id="JANIIK010000046">
    <property type="protein sequence ID" value="KAJ3602995.1"/>
    <property type="molecule type" value="Genomic_DNA"/>
</dbReference>
<dbReference type="AlphaFoldDB" id="A0A9Q0ILX7"/>
<reference evidence="1" key="1">
    <citation type="submission" date="2022-07" db="EMBL/GenBank/DDBJ databases">
        <title>Chromosome-level genome of Muraenolepis orangiensis.</title>
        <authorList>
            <person name="Kim J."/>
        </authorList>
    </citation>
    <scope>NUCLEOTIDE SEQUENCE</scope>
    <source>
        <strain evidence="1">KU_S4_2022</strain>
        <tissue evidence="1">Muscle</tissue>
    </source>
</reference>
<sequence>MSVQKTKTMGELLETGMGLFFPNGHSAKGPVDDFKFDIGDFGHNTVPLESTVNQLYEQTKQKMMRIYTCSRAKDRDVSKEASIILSDLQTLSPQRTGEKR</sequence>
<name>A0A9Q0ILX7_9TELE</name>
<organism evidence="1 2">
    <name type="scientific">Muraenolepis orangiensis</name>
    <name type="common">Patagonian moray cod</name>
    <dbReference type="NCBI Taxonomy" id="630683"/>
    <lineage>
        <taxon>Eukaryota</taxon>
        <taxon>Metazoa</taxon>
        <taxon>Chordata</taxon>
        <taxon>Craniata</taxon>
        <taxon>Vertebrata</taxon>
        <taxon>Euteleostomi</taxon>
        <taxon>Actinopterygii</taxon>
        <taxon>Neopterygii</taxon>
        <taxon>Teleostei</taxon>
        <taxon>Neoteleostei</taxon>
        <taxon>Acanthomorphata</taxon>
        <taxon>Zeiogadaria</taxon>
        <taxon>Gadariae</taxon>
        <taxon>Gadiformes</taxon>
        <taxon>Muraenolepidoidei</taxon>
        <taxon>Muraenolepididae</taxon>
        <taxon>Muraenolepis</taxon>
    </lineage>
</organism>
<keyword evidence="2" id="KW-1185">Reference proteome</keyword>
<evidence type="ECO:0000313" key="1">
    <source>
        <dbReference type="EMBL" id="KAJ3602995.1"/>
    </source>
</evidence>
<evidence type="ECO:0000313" key="2">
    <source>
        <dbReference type="Proteomes" id="UP001148018"/>
    </source>
</evidence>
<dbReference type="OrthoDB" id="10038899at2759"/>
<accession>A0A9Q0ILX7</accession>